<evidence type="ECO:0008006" key="5">
    <source>
        <dbReference type="Google" id="ProtNLM"/>
    </source>
</evidence>
<dbReference type="PRINTS" id="PR00160">
    <property type="entry name" value="GLUTAREDOXIN"/>
</dbReference>
<dbReference type="InterPro" id="IPR002109">
    <property type="entry name" value="Glutaredoxin"/>
</dbReference>
<dbReference type="SUPFAM" id="SSF52833">
    <property type="entry name" value="Thioredoxin-like"/>
    <property type="match status" value="1"/>
</dbReference>
<reference evidence="3 4" key="1">
    <citation type="journal article" date="2024" name="Nat. Commun.">
        <title>Phylogenomics reveals the evolutionary origins of lichenization in chlorophyte algae.</title>
        <authorList>
            <person name="Puginier C."/>
            <person name="Libourel C."/>
            <person name="Otte J."/>
            <person name="Skaloud P."/>
            <person name="Haon M."/>
            <person name="Grisel S."/>
            <person name="Petersen M."/>
            <person name="Berrin J.G."/>
            <person name="Delaux P.M."/>
            <person name="Dal Grande F."/>
            <person name="Keller J."/>
        </authorList>
    </citation>
    <scope>NUCLEOTIDE SEQUENCE [LARGE SCALE GENOMIC DNA]</scope>
    <source>
        <strain evidence="3 4">SAG 245.80</strain>
    </source>
</reference>
<dbReference type="PANTHER" id="PTHR46361">
    <property type="entry name" value="ELECTRON CARRIER/ PROTEIN DISULFIDE OXIDOREDUCTASE"/>
    <property type="match status" value="1"/>
</dbReference>
<dbReference type="PROSITE" id="PS51354">
    <property type="entry name" value="GLUTAREDOXIN_2"/>
    <property type="match status" value="1"/>
</dbReference>
<dbReference type="InterPro" id="IPR036249">
    <property type="entry name" value="Thioredoxin-like_sf"/>
</dbReference>
<feature type="domain" description="Glutaredoxin" evidence="1">
    <location>
        <begin position="20"/>
        <end position="79"/>
    </location>
</feature>
<feature type="domain" description="DUF547" evidence="2">
    <location>
        <begin position="264"/>
        <end position="399"/>
    </location>
</feature>
<accession>A0AAW1S8E0</accession>
<dbReference type="CDD" id="cd02066">
    <property type="entry name" value="GRX_family"/>
    <property type="match status" value="1"/>
</dbReference>
<dbReference type="EMBL" id="JALJOU010000008">
    <property type="protein sequence ID" value="KAK9842350.1"/>
    <property type="molecule type" value="Genomic_DNA"/>
</dbReference>
<dbReference type="Pfam" id="PF04784">
    <property type="entry name" value="DUF547"/>
    <property type="match status" value="1"/>
</dbReference>
<gene>
    <name evidence="3" type="ORF">WJX81_008014</name>
</gene>
<dbReference type="PANTHER" id="PTHR46361:SF3">
    <property type="entry name" value="ELECTRON CARRIER_ PROTEIN DISULFIDE OXIDOREDUCTASE"/>
    <property type="match status" value="1"/>
</dbReference>
<dbReference type="Gene3D" id="3.40.30.10">
    <property type="entry name" value="Glutaredoxin"/>
    <property type="match status" value="1"/>
</dbReference>
<protein>
    <recommendedName>
        <fullName evidence="5">Glutaredoxin</fullName>
    </recommendedName>
</protein>
<dbReference type="InterPro" id="IPR014025">
    <property type="entry name" value="Glutaredoxin_subgr"/>
</dbReference>
<dbReference type="InterPro" id="IPR006869">
    <property type="entry name" value="DUF547"/>
</dbReference>
<sequence>MATEVAESTAANTASEPAQVAVVTTVGCAYCKRAKDVLRQAGISFEEIELSRDLDLLKSIQEATGLRTVPQIFLGGVLVGGATELQQLVDSKELQPLLARSAGAGALPADLRAAVDRSNVTAQSRQVEAPHGGASAADYARLQELAGALPKSEHRLGGASYRASFTPAEALGGAADKQALLLRLVADAPRPRLGQPLNAHFAWAGAVRPAPQVAEDLRQRILALYDRHLAPDGRAVDYAALGADPAFAAFCTAAAELQVVDMAGLSREERMAFYINVYNQLIVHALVLFGPAEGTLKRLRWFDSVKYRIGGLDYSANDVEHGVLRGNAASPASPFVLLGLPKFAGRTFGKGDPRMSQAVTPMDPRIHFALVCGAKSCPPIKVYTAAALEEGLEAAAASFCESEVEVREGDKELVMSKVFSWYGGDFGSKKQLLIFLLRHLPEPASRALEAVLEDCLGDVNSIRFTFKPYDWSQNTM</sequence>
<dbReference type="AlphaFoldDB" id="A0AAW1S8E0"/>
<dbReference type="Proteomes" id="UP001445335">
    <property type="component" value="Unassembled WGS sequence"/>
</dbReference>
<proteinExistence type="predicted"/>
<organism evidence="3 4">
    <name type="scientific">Elliptochloris bilobata</name>
    <dbReference type="NCBI Taxonomy" id="381761"/>
    <lineage>
        <taxon>Eukaryota</taxon>
        <taxon>Viridiplantae</taxon>
        <taxon>Chlorophyta</taxon>
        <taxon>core chlorophytes</taxon>
        <taxon>Trebouxiophyceae</taxon>
        <taxon>Trebouxiophyceae incertae sedis</taxon>
        <taxon>Elliptochloris clade</taxon>
        <taxon>Elliptochloris</taxon>
    </lineage>
</organism>
<evidence type="ECO:0000313" key="4">
    <source>
        <dbReference type="Proteomes" id="UP001445335"/>
    </source>
</evidence>
<evidence type="ECO:0000313" key="3">
    <source>
        <dbReference type="EMBL" id="KAK9842350.1"/>
    </source>
</evidence>
<name>A0AAW1S8E0_9CHLO</name>
<evidence type="ECO:0000259" key="2">
    <source>
        <dbReference type="Pfam" id="PF04784"/>
    </source>
</evidence>
<comment type="caution">
    <text evidence="3">The sequence shown here is derived from an EMBL/GenBank/DDBJ whole genome shotgun (WGS) entry which is preliminary data.</text>
</comment>
<evidence type="ECO:0000259" key="1">
    <source>
        <dbReference type="Pfam" id="PF00462"/>
    </source>
</evidence>
<dbReference type="Pfam" id="PF00462">
    <property type="entry name" value="Glutaredoxin"/>
    <property type="match status" value="1"/>
</dbReference>
<keyword evidence="4" id="KW-1185">Reference proteome</keyword>